<reference evidence="1" key="1">
    <citation type="journal article" date="2021" name="PeerJ">
        <title>Extensive microbial diversity within the chicken gut microbiome revealed by metagenomics and culture.</title>
        <authorList>
            <person name="Gilroy R."/>
            <person name="Ravi A."/>
            <person name="Getino M."/>
            <person name="Pursley I."/>
            <person name="Horton D.L."/>
            <person name="Alikhan N.F."/>
            <person name="Baker D."/>
            <person name="Gharbi K."/>
            <person name="Hall N."/>
            <person name="Watson M."/>
            <person name="Adriaenssens E.M."/>
            <person name="Foster-Nyarko E."/>
            <person name="Jarju S."/>
            <person name="Secka A."/>
            <person name="Antonio M."/>
            <person name="Oren A."/>
            <person name="Chaudhuri R.R."/>
            <person name="La Ragione R."/>
            <person name="Hildebrand F."/>
            <person name="Pallen M.J."/>
        </authorList>
    </citation>
    <scope>NUCLEOTIDE SEQUENCE</scope>
    <source>
        <strain evidence="1">ChiW19-954</strain>
    </source>
</reference>
<gene>
    <name evidence="1" type="ORF">H9758_05840</name>
</gene>
<dbReference type="NCBIfam" id="TIGR02906">
    <property type="entry name" value="spore_CotS"/>
    <property type="match status" value="1"/>
</dbReference>
<dbReference type="Proteomes" id="UP000823890">
    <property type="component" value="Unassembled WGS sequence"/>
</dbReference>
<sequence>MREEYELEVLERYDIEVRSTRKIRGAFFCDTNEGTMLLKETKISGQRAPLLYMVLNCLETRGNVKVDTPVFTRDGELIVSSREGRRYMLKKWYQGRECDLRQEREVLRAVETLAVLHNELERIMPETVRERNPVEEIRRHNRELKKVRSFIRSRVTKNEFEYLFLENFEKMYQLAEQVLVRMESSGCPVLFQTELSKGSLAHGEYNYHNILVMESGMAVTNFERMHAGIRVDDLYYFIRKTMEKYTWKQKTGQKILEVYGNTRQLGREEKEYVGLRLAYPEKFWKTASSYYHSNKAWLPQKYVEKLQLAVKQTEEKRAFLENIFSISI</sequence>
<dbReference type="InterPro" id="IPR011009">
    <property type="entry name" value="Kinase-like_dom_sf"/>
</dbReference>
<keyword evidence="1" id="KW-0167">Capsid protein</keyword>
<reference evidence="1" key="2">
    <citation type="submission" date="2021-04" db="EMBL/GenBank/DDBJ databases">
        <authorList>
            <person name="Gilroy R."/>
        </authorList>
    </citation>
    <scope>NUCLEOTIDE SEQUENCE</scope>
    <source>
        <strain evidence="1">ChiW19-954</strain>
    </source>
</reference>
<protein>
    <submittedName>
        <fullName evidence="1">CotS family spore coat protein</fullName>
    </submittedName>
</protein>
<name>A0A9D2NMY8_9FIRM</name>
<dbReference type="InterPro" id="IPR014255">
    <property type="entry name" value="Spore_coat_CotS"/>
</dbReference>
<evidence type="ECO:0000313" key="1">
    <source>
        <dbReference type="EMBL" id="HJC34100.1"/>
    </source>
</evidence>
<accession>A0A9D2NMY8</accession>
<evidence type="ECO:0000313" key="2">
    <source>
        <dbReference type="Proteomes" id="UP000823890"/>
    </source>
</evidence>
<dbReference type="PANTHER" id="PTHR39179">
    <property type="entry name" value="SPORE COAT PROTEIN I"/>
    <property type="match status" value="1"/>
</dbReference>
<dbReference type="Gene3D" id="3.90.1200.10">
    <property type="match status" value="1"/>
</dbReference>
<organism evidence="1 2">
    <name type="scientific">Candidatus Mediterraneibacter faecipullorum</name>
    <dbReference type="NCBI Taxonomy" id="2838670"/>
    <lineage>
        <taxon>Bacteria</taxon>
        <taxon>Bacillati</taxon>
        <taxon>Bacillota</taxon>
        <taxon>Clostridia</taxon>
        <taxon>Lachnospirales</taxon>
        <taxon>Lachnospiraceae</taxon>
        <taxon>Mediterraneibacter</taxon>
    </lineage>
</organism>
<dbReference type="AlphaFoldDB" id="A0A9D2NMY8"/>
<proteinExistence type="predicted"/>
<dbReference type="Gene3D" id="3.30.200.20">
    <property type="entry name" value="Phosphorylase Kinase, domain 1"/>
    <property type="match status" value="1"/>
</dbReference>
<dbReference type="GO" id="GO:0042601">
    <property type="term" value="C:endospore-forming forespore"/>
    <property type="evidence" value="ECO:0007669"/>
    <property type="project" value="TreeGrafter"/>
</dbReference>
<dbReference type="InterPro" id="IPR047175">
    <property type="entry name" value="CotS-like"/>
</dbReference>
<keyword evidence="1" id="KW-0946">Virion</keyword>
<comment type="caution">
    <text evidence="1">The sequence shown here is derived from an EMBL/GenBank/DDBJ whole genome shotgun (WGS) entry which is preliminary data.</text>
</comment>
<dbReference type="EMBL" id="DWWO01000076">
    <property type="protein sequence ID" value="HJC34100.1"/>
    <property type="molecule type" value="Genomic_DNA"/>
</dbReference>
<dbReference type="PANTHER" id="PTHR39179:SF1">
    <property type="entry name" value="SPORE COAT PROTEIN I"/>
    <property type="match status" value="1"/>
</dbReference>
<dbReference type="SUPFAM" id="SSF56112">
    <property type="entry name" value="Protein kinase-like (PK-like)"/>
    <property type="match status" value="1"/>
</dbReference>